<dbReference type="Gene3D" id="2.30.30.30">
    <property type="match status" value="1"/>
</dbReference>
<evidence type="ECO:0000313" key="10">
    <source>
        <dbReference type="EMBL" id="SKA08440.1"/>
    </source>
</evidence>
<dbReference type="PRINTS" id="PR00338">
    <property type="entry name" value="NUSGTNSCPFCT"/>
</dbReference>
<dbReference type="InterPro" id="IPR008991">
    <property type="entry name" value="Translation_prot_SH3-like_sf"/>
</dbReference>
<dbReference type="SUPFAM" id="SSF50104">
    <property type="entry name" value="Translation proteins SH3-like domain"/>
    <property type="match status" value="1"/>
</dbReference>
<dbReference type="GO" id="GO:0006353">
    <property type="term" value="P:DNA-templated transcription termination"/>
    <property type="evidence" value="ECO:0007669"/>
    <property type="project" value="UniProtKB-UniRule"/>
</dbReference>
<evidence type="ECO:0000256" key="6">
    <source>
        <dbReference type="NCBIfam" id="TIGR00922"/>
    </source>
</evidence>
<dbReference type="InterPro" id="IPR005824">
    <property type="entry name" value="KOW"/>
</dbReference>
<evidence type="ECO:0000256" key="7">
    <source>
        <dbReference type="RuleBase" id="RU000538"/>
    </source>
</evidence>
<evidence type="ECO:0000256" key="3">
    <source>
        <dbReference type="ARBA" id="ARBA00023015"/>
    </source>
</evidence>
<dbReference type="InterPro" id="IPR043425">
    <property type="entry name" value="NusG-like"/>
</dbReference>
<dbReference type="SUPFAM" id="SSF82679">
    <property type="entry name" value="N-utilization substance G protein NusG, N-terminal domain"/>
    <property type="match status" value="1"/>
</dbReference>
<evidence type="ECO:0000256" key="2">
    <source>
        <dbReference type="ARBA" id="ARBA00022814"/>
    </source>
</evidence>
<dbReference type="FunFam" id="3.30.70.940:FF:000002">
    <property type="entry name" value="Transcription termination/antitermination protein NusG"/>
    <property type="match status" value="1"/>
</dbReference>
<dbReference type="PANTHER" id="PTHR30265:SF2">
    <property type="entry name" value="TRANSCRIPTION TERMINATION_ANTITERMINATION PROTEIN NUSG"/>
    <property type="match status" value="1"/>
</dbReference>
<dbReference type="CDD" id="cd06091">
    <property type="entry name" value="KOW_NusG"/>
    <property type="match status" value="1"/>
</dbReference>
<keyword evidence="2 5" id="KW-0889">Transcription antitermination</keyword>
<evidence type="ECO:0000259" key="8">
    <source>
        <dbReference type="SMART" id="SM00738"/>
    </source>
</evidence>
<keyword evidence="1 5" id="KW-0806">Transcription termination</keyword>
<protein>
    <recommendedName>
        <fullName evidence="5 6">Transcription termination/antitermination protein NusG</fullName>
    </recommendedName>
</protein>
<dbReference type="NCBIfam" id="TIGR00922">
    <property type="entry name" value="nusG"/>
    <property type="match status" value="1"/>
</dbReference>
<dbReference type="AlphaFoldDB" id="A0A1T4QXF5"/>
<dbReference type="PANTHER" id="PTHR30265">
    <property type="entry name" value="RHO-INTERACTING TRANSCRIPTION TERMINATION FACTOR NUSG"/>
    <property type="match status" value="1"/>
</dbReference>
<dbReference type="STRING" id="142842.SAMN02745118_02737"/>
<dbReference type="InterPro" id="IPR047050">
    <property type="entry name" value="NGN"/>
</dbReference>
<dbReference type="Pfam" id="PF00467">
    <property type="entry name" value="KOW"/>
    <property type="match status" value="1"/>
</dbReference>
<proteinExistence type="inferred from homology"/>
<gene>
    <name evidence="5" type="primary">nusG</name>
    <name evidence="10" type="ORF">SAMN02745118_02737</name>
</gene>
<dbReference type="EMBL" id="FUWM01000035">
    <property type="protein sequence ID" value="SKA08440.1"/>
    <property type="molecule type" value="Genomic_DNA"/>
</dbReference>
<feature type="domain" description="NusG-like N-terminal" evidence="8">
    <location>
        <begin position="4"/>
        <end position="112"/>
    </location>
</feature>
<comment type="function">
    <text evidence="5 7">Participates in transcription elongation, termination and antitermination.</text>
</comment>
<dbReference type="GO" id="GO:0005829">
    <property type="term" value="C:cytosol"/>
    <property type="evidence" value="ECO:0007669"/>
    <property type="project" value="TreeGrafter"/>
</dbReference>
<dbReference type="InterPro" id="IPR015869">
    <property type="entry name" value="Transcrpt_antiterm_NusG_bac_CS"/>
</dbReference>
<evidence type="ECO:0000313" key="11">
    <source>
        <dbReference type="Proteomes" id="UP000190625"/>
    </source>
</evidence>
<dbReference type="GO" id="GO:0032784">
    <property type="term" value="P:regulation of DNA-templated transcription elongation"/>
    <property type="evidence" value="ECO:0007669"/>
    <property type="project" value="InterPro"/>
</dbReference>
<reference evidence="11" key="1">
    <citation type="submission" date="2017-02" db="EMBL/GenBank/DDBJ databases">
        <authorList>
            <person name="Varghese N."/>
            <person name="Submissions S."/>
        </authorList>
    </citation>
    <scope>NUCLEOTIDE SEQUENCE [LARGE SCALE GENOMIC DNA]</scope>
    <source>
        <strain evidence="11">ATCC BAA-73</strain>
    </source>
</reference>
<dbReference type="PROSITE" id="PS01014">
    <property type="entry name" value="NUSG"/>
    <property type="match status" value="1"/>
</dbReference>
<dbReference type="HAMAP" id="MF_00948">
    <property type="entry name" value="NusG"/>
    <property type="match status" value="1"/>
</dbReference>
<evidence type="ECO:0000256" key="4">
    <source>
        <dbReference type="ARBA" id="ARBA00023163"/>
    </source>
</evidence>
<accession>A0A1T4QXF5</accession>
<dbReference type="Proteomes" id="UP000190625">
    <property type="component" value="Unassembled WGS sequence"/>
</dbReference>
<keyword evidence="11" id="KW-1185">Reference proteome</keyword>
<dbReference type="Gene3D" id="3.30.70.940">
    <property type="entry name" value="NusG, N-terminal domain"/>
    <property type="match status" value="1"/>
</dbReference>
<dbReference type="FunFam" id="2.30.30.30:FF:000002">
    <property type="entry name" value="Transcription termination/antitermination factor NusG"/>
    <property type="match status" value="1"/>
</dbReference>
<dbReference type="RefSeq" id="WP_078811121.1">
    <property type="nucleotide sequence ID" value="NZ_FUWM01000035.1"/>
</dbReference>
<dbReference type="InterPro" id="IPR036735">
    <property type="entry name" value="NGN_dom_sf"/>
</dbReference>
<dbReference type="GO" id="GO:0006354">
    <property type="term" value="P:DNA-templated transcription elongation"/>
    <property type="evidence" value="ECO:0007669"/>
    <property type="project" value="UniProtKB-UniRule"/>
</dbReference>
<comment type="similarity">
    <text evidence="5 7">Belongs to the NusG family.</text>
</comment>
<sequence>MNERKEWYAIHTYSGHEDKVKSNLEKRITTTGMDEKIFNILIPAKDKVKVKNGKKTVSKEKFFPGYVLIEMVMDDDSWYVVRNTPGVIGFASSGTKPIPVSDAEVNSILSQMGVEQPKIETDLKVGDEVKVIDGPFDNFVGDIEEMDLDKGKLTVMVSMFGRKTPVELDFHQVEEV</sequence>
<evidence type="ECO:0000256" key="1">
    <source>
        <dbReference type="ARBA" id="ARBA00022472"/>
    </source>
</evidence>
<dbReference type="InterPro" id="IPR014722">
    <property type="entry name" value="Rib_uL2_dom2"/>
</dbReference>
<name>A0A1T4QXF5_9FIRM</name>
<dbReference type="SMART" id="SM00739">
    <property type="entry name" value="KOW"/>
    <property type="match status" value="1"/>
</dbReference>
<dbReference type="InterPro" id="IPR001062">
    <property type="entry name" value="Transcrpt_antiterm_NusG"/>
</dbReference>
<evidence type="ECO:0000259" key="9">
    <source>
        <dbReference type="SMART" id="SM00739"/>
    </source>
</evidence>
<keyword evidence="4 5" id="KW-0804">Transcription</keyword>
<evidence type="ECO:0000256" key="5">
    <source>
        <dbReference type="HAMAP-Rule" id="MF_00948"/>
    </source>
</evidence>
<dbReference type="CDD" id="cd09891">
    <property type="entry name" value="NGN_Bact_1"/>
    <property type="match status" value="1"/>
</dbReference>
<feature type="domain" description="KOW" evidence="9">
    <location>
        <begin position="122"/>
        <end position="149"/>
    </location>
</feature>
<dbReference type="GO" id="GO:0031564">
    <property type="term" value="P:transcription antitermination"/>
    <property type="evidence" value="ECO:0007669"/>
    <property type="project" value="UniProtKB-UniRule"/>
</dbReference>
<dbReference type="OrthoDB" id="9809075at2"/>
<dbReference type="InterPro" id="IPR006645">
    <property type="entry name" value="NGN-like_dom"/>
</dbReference>
<dbReference type="SMART" id="SM00738">
    <property type="entry name" value="NGN"/>
    <property type="match status" value="1"/>
</dbReference>
<keyword evidence="3 5" id="KW-0805">Transcription regulation</keyword>
<organism evidence="10 11">
    <name type="scientific">Selenihalanaerobacter shriftii</name>
    <dbReference type="NCBI Taxonomy" id="142842"/>
    <lineage>
        <taxon>Bacteria</taxon>
        <taxon>Bacillati</taxon>
        <taxon>Bacillota</taxon>
        <taxon>Clostridia</taxon>
        <taxon>Halanaerobiales</taxon>
        <taxon>Halobacteroidaceae</taxon>
        <taxon>Selenihalanaerobacter</taxon>
    </lineage>
</organism>
<dbReference type="Pfam" id="PF02357">
    <property type="entry name" value="NusG"/>
    <property type="match status" value="1"/>
</dbReference>